<evidence type="ECO:0008006" key="3">
    <source>
        <dbReference type="Google" id="ProtNLM"/>
    </source>
</evidence>
<evidence type="ECO:0000313" key="2">
    <source>
        <dbReference type="Proteomes" id="UP000267418"/>
    </source>
</evidence>
<accession>A0A431TDC1</accession>
<sequence length="698" mass="77062">MPHGFKWDGYEQGTVRHVCPRRSCAPATINWEKNTDTREKLMGEFSEKVRRGKVPGPRRQTFTVEAWRKARDEFSSEDSADIALYVSGQHIHSKLGAIRKAIKQSSLSHLSTQTQVKALVAAANHQFEALQLQIKKRSAEAAGENISGEIRIGDLAATQIRLADGSSYNADAALGSMLDGIAIPVKVALAGLPRIADDSFADVNWNDVRLEINLGALYDQAENLWEDCVWNTYIVNGEGNKMLAIPMDIDAKRGTRAAAARRFALGIESTSYAVRVIQQSQDQGLTPKIKEVQAILIDGDQQRIQLGPGKADSHNHALLLALRTMACPPYYDSLLSESQPQLAGASLSQLFDGWMVIAQAASQLWEMTSLAQKTDSPVDPEALSDMREYVPFFTKEALTAAVHEATGIPVPGAQAIVEFLTFVGKGQQEFWTQPLVSAGDPSKLYPVFGAIAAPPNLRFALERWMAQLKVKLEDRGPAFEQHLRTSLVNAVATSPMLSRVAKVVPCDYTFRCTDKTFAQIDALFCVGSRVFVLEAKCILEPTESTSIGTHRAAIEHAVEQVKMRVALIEAHREEFIVDMKQFGWNLPQDFDVKPLVATSTVAQVGVPLGGVPIVDELVLEGFFKGGYEYVGLNTDDFSISERIRRPFYSDAGEAQANAARYFEHPPQLKQYSDALHLRPVRMYAASKDDWFGTMVDFD</sequence>
<name>A0A431TDC1_9BURK</name>
<protein>
    <recommendedName>
        <fullName evidence="3">NERD domain-containing protein</fullName>
    </recommendedName>
</protein>
<dbReference type="EMBL" id="RXOE01000012">
    <property type="protein sequence ID" value="RTQ30664.1"/>
    <property type="molecule type" value="Genomic_DNA"/>
</dbReference>
<proteinExistence type="predicted"/>
<keyword evidence="2" id="KW-1185">Reference proteome</keyword>
<reference evidence="1 2" key="1">
    <citation type="submission" date="2018-12" db="EMBL/GenBank/DDBJ databases">
        <title>The genome of Variovorax gossypii DSM 100435.</title>
        <authorList>
            <person name="Gao J."/>
            <person name="Sun J."/>
        </authorList>
    </citation>
    <scope>NUCLEOTIDE SEQUENCE [LARGE SCALE GENOMIC DNA]</scope>
    <source>
        <strain evidence="1 2">DSM 100435</strain>
    </source>
</reference>
<dbReference type="RefSeq" id="WP_126473779.1">
    <property type="nucleotide sequence ID" value="NZ_RXOE01000012.1"/>
</dbReference>
<organism evidence="1 2">
    <name type="scientific">Variovorax gossypii</name>
    <dbReference type="NCBI Taxonomy" id="1679495"/>
    <lineage>
        <taxon>Bacteria</taxon>
        <taxon>Pseudomonadati</taxon>
        <taxon>Pseudomonadota</taxon>
        <taxon>Betaproteobacteria</taxon>
        <taxon>Burkholderiales</taxon>
        <taxon>Comamonadaceae</taxon>
        <taxon>Variovorax</taxon>
    </lineage>
</organism>
<dbReference type="AlphaFoldDB" id="A0A431TDC1"/>
<dbReference type="Proteomes" id="UP000267418">
    <property type="component" value="Unassembled WGS sequence"/>
</dbReference>
<evidence type="ECO:0000313" key="1">
    <source>
        <dbReference type="EMBL" id="RTQ30664.1"/>
    </source>
</evidence>
<gene>
    <name evidence="1" type="ORF">EJP69_28680</name>
</gene>
<comment type="caution">
    <text evidence="1">The sequence shown here is derived from an EMBL/GenBank/DDBJ whole genome shotgun (WGS) entry which is preliminary data.</text>
</comment>